<reference evidence="3" key="2">
    <citation type="submission" date="2015-01" db="EMBL/GenBank/DDBJ databases">
        <title>Evolutionary Origins and Diversification of the Mycorrhizal Mutualists.</title>
        <authorList>
            <consortium name="DOE Joint Genome Institute"/>
            <consortium name="Mycorrhizal Genomics Consortium"/>
            <person name="Kohler A."/>
            <person name="Kuo A."/>
            <person name="Nagy L.G."/>
            <person name="Floudas D."/>
            <person name="Copeland A."/>
            <person name="Barry K.W."/>
            <person name="Cichocki N."/>
            <person name="Veneault-Fourrey C."/>
            <person name="LaButti K."/>
            <person name="Lindquist E.A."/>
            <person name="Lipzen A."/>
            <person name="Lundell T."/>
            <person name="Morin E."/>
            <person name="Murat C."/>
            <person name="Riley R."/>
            <person name="Ohm R."/>
            <person name="Sun H."/>
            <person name="Tunlid A."/>
            <person name="Henrissat B."/>
            <person name="Grigoriev I.V."/>
            <person name="Hibbett D.S."/>
            <person name="Martin F."/>
        </authorList>
    </citation>
    <scope>NUCLEOTIDE SEQUENCE [LARGE SCALE GENOMIC DNA]</scope>
    <source>
        <strain evidence="3">F 1598</strain>
    </source>
</reference>
<dbReference type="EMBL" id="KN832983">
    <property type="protein sequence ID" value="KIM86144.1"/>
    <property type="molecule type" value="Genomic_DNA"/>
</dbReference>
<keyword evidence="1" id="KW-0472">Membrane</keyword>
<reference evidence="2 3" key="1">
    <citation type="submission" date="2014-04" db="EMBL/GenBank/DDBJ databases">
        <authorList>
            <consortium name="DOE Joint Genome Institute"/>
            <person name="Kuo A."/>
            <person name="Tarkka M."/>
            <person name="Buscot F."/>
            <person name="Kohler A."/>
            <person name="Nagy L.G."/>
            <person name="Floudas D."/>
            <person name="Copeland A."/>
            <person name="Barry K.W."/>
            <person name="Cichocki N."/>
            <person name="Veneault-Fourrey C."/>
            <person name="LaButti K."/>
            <person name="Lindquist E.A."/>
            <person name="Lipzen A."/>
            <person name="Lundell T."/>
            <person name="Morin E."/>
            <person name="Murat C."/>
            <person name="Sun H."/>
            <person name="Tunlid A."/>
            <person name="Henrissat B."/>
            <person name="Grigoriev I.V."/>
            <person name="Hibbett D.S."/>
            <person name="Martin F."/>
            <person name="Nordberg H.P."/>
            <person name="Cantor M.N."/>
            <person name="Hua S.X."/>
        </authorList>
    </citation>
    <scope>NUCLEOTIDE SEQUENCE [LARGE SCALE GENOMIC DNA]</scope>
    <source>
        <strain evidence="2 3">F 1598</strain>
    </source>
</reference>
<keyword evidence="1" id="KW-0812">Transmembrane</keyword>
<keyword evidence="1" id="KW-1133">Transmembrane helix</keyword>
<proteinExistence type="predicted"/>
<feature type="transmembrane region" description="Helical" evidence="1">
    <location>
        <begin position="18"/>
        <end position="40"/>
    </location>
</feature>
<accession>A0A0C3G2S6</accession>
<evidence type="ECO:0000313" key="2">
    <source>
        <dbReference type="EMBL" id="KIM86144.1"/>
    </source>
</evidence>
<dbReference type="Proteomes" id="UP000054166">
    <property type="component" value="Unassembled WGS sequence"/>
</dbReference>
<evidence type="ECO:0000256" key="1">
    <source>
        <dbReference type="SAM" id="Phobius"/>
    </source>
</evidence>
<protein>
    <submittedName>
        <fullName evidence="2">Uncharacterized protein</fullName>
    </submittedName>
</protein>
<dbReference type="HOGENOM" id="CLU_2050492_0_0_1"/>
<sequence length="120" mass="13286">MATTIDCKVFVGGAATIAYPYVLLKGLGAVIGELAALIAYMEKKNEIIIKQNGIDDLEQQLQTIEAAQVSLDAISRTDVSNMLSQLKMSECELVIRWIENGEKKTLSDILRSFLRSHQRS</sequence>
<gene>
    <name evidence="2" type="ORF">PILCRDRAFT_5203</name>
</gene>
<organism evidence="2 3">
    <name type="scientific">Piloderma croceum (strain F 1598)</name>
    <dbReference type="NCBI Taxonomy" id="765440"/>
    <lineage>
        <taxon>Eukaryota</taxon>
        <taxon>Fungi</taxon>
        <taxon>Dikarya</taxon>
        <taxon>Basidiomycota</taxon>
        <taxon>Agaricomycotina</taxon>
        <taxon>Agaricomycetes</taxon>
        <taxon>Agaricomycetidae</taxon>
        <taxon>Atheliales</taxon>
        <taxon>Atheliaceae</taxon>
        <taxon>Piloderma</taxon>
    </lineage>
</organism>
<dbReference type="AlphaFoldDB" id="A0A0C3G2S6"/>
<evidence type="ECO:0000313" key="3">
    <source>
        <dbReference type="Proteomes" id="UP000054166"/>
    </source>
</evidence>
<keyword evidence="3" id="KW-1185">Reference proteome</keyword>
<dbReference type="InParanoid" id="A0A0C3G2S6"/>
<name>A0A0C3G2S6_PILCF</name>